<evidence type="ECO:0000313" key="5">
    <source>
        <dbReference type="Proteomes" id="UP001627154"/>
    </source>
</evidence>
<evidence type="ECO:0000256" key="2">
    <source>
        <dbReference type="ARBA" id="ARBA00023043"/>
    </source>
</evidence>
<dbReference type="EMBL" id="JBJJXI010000018">
    <property type="protein sequence ID" value="KAL3407006.1"/>
    <property type="molecule type" value="Genomic_DNA"/>
</dbReference>
<dbReference type="Gene3D" id="1.25.40.20">
    <property type="entry name" value="Ankyrin repeat-containing domain"/>
    <property type="match status" value="1"/>
</dbReference>
<sequence>MAASNDKFVESLDNTTKLETLKSLRRNVDWKIEEERRKLLNRLYPLVKVWTDQLPNLRDIFRAEEIDWLLTEDVRTNLKFRRGNLIKFAIKTNYNDEPEFDEDGRPLLRRTTPIHIAARINDFRIVHDLFKIYNKFHANYVDELGMTHFHAACKYGCYEVVEIFLKLGQNPNCLPPPLNLALDGYCFNVANLLLDRGADPNLPDEEGTTPLHVACKDYDTTEMVQKFIELNVRVDALDNRGRTPLHYAAYVESGHQMNLEVLLRNGANPNLADVEGLTPLHIICQRIWEDDDTVELFFKICDEKNQTVQLDAKDKKGRTPLYHAVTSLLTNSIDPLLNRGANLSNFIFPTESDFDERFKEWSGYDYYNYYDCKLKLASGVLRIIEQLEKRGYELDQSDVLTVMKLFAKYELFQKSQDIEKVLNDDEEFAANAKKIFILPEGEDTDDSEDEKQFEEVVRKTEDLPVGQSLTLYDLVRLQPEQAQKQLTYSDYNNFWKCRKLCYLSENHCREACEIHLCEKLSKRFFRRWAIYPFWELIHHRLPLECCEMIIQHLRNEDLYNIILVVTGQSQDSK</sequence>
<organism evidence="4 5">
    <name type="scientific">Trichogramma kaykai</name>
    <dbReference type="NCBI Taxonomy" id="54128"/>
    <lineage>
        <taxon>Eukaryota</taxon>
        <taxon>Metazoa</taxon>
        <taxon>Ecdysozoa</taxon>
        <taxon>Arthropoda</taxon>
        <taxon>Hexapoda</taxon>
        <taxon>Insecta</taxon>
        <taxon>Pterygota</taxon>
        <taxon>Neoptera</taxon>
        <taxon>Endopterygota</taxon>
        <taxon>Hymenoptera</taxon>
        <taxon>Apocrita</taxon>
        <taxon>Proctotrupomorpha</taxon>
        <taxon>Chalcidoidea</taxon>
        <taxon>Trichogrammatidae</taxon>
        <taxon>Trichogramma</taxon>
    </lineage>
</organism>
<dbReference type="AlphaFoldDB" id="A0ABD2XQH7"/>
<name>A0ABD2XQH7_9HYME</name>
<feature type="repeat" description="ANK" evidence="3">
    <location>
        <begin position="206"/>
        <end position="239"/>
    </location>
</feature>
<dbReference type="InterPro" id="IPR036770">
    <property type="entry name" value="Ankyrin_rpt-contain_sf"/>
</dbReference>
<dbReference type="InterPro" id="IPR051637">
    <property type="entry name" value="Ank_repeat_dom-contain_49"/>
</dbReference>
<keyword evidence="1" id="KW-0677">Repeat</keyword>
<comment type="caution">
    <text evidence="4">The sequence shown here is derived from an EMBL/GenBank/DDBJ whole genome shotgun (WGS) entry which is preliminary data.</text>
</comment>
<evidence type="ECO:0000256" key="1">
    <source>
        <dbReference type="ARBA" id="ARBA00022737"/>
    </source>
</evidence>
<accession>A0ABD2XQH7</accession>
<reference evidence="4 5" key="1">
    <citation type="journal article" date="2024" name="bioRxiv">
        <title>A reference genome for Trichogramma kaykai: A tiny desert-dwelling parasitoid wasp with competing sex-ratio distorters.</title>
        <authorList>
            <person name="Culotta J."/>
            <person name="Lindsey A.R."/>
        </authorList>
    </citation>
    <scope>NUCLEOTIDE SEQUENCE [LARGE SCALE GENOMIC DNA]</scope>
    <source>
        <strain evidence="4 5">KSX58</strain>
    </source>
</reference>
<dbReference type="SUPFAM" id="SSF48403">
    <property type="entry name" value="Ankyrin repeat"/>
    <property type="match status" value="1"/>
</dbReference>
<evidence type="ECO:0000256" key="3">
    <source>
        <dbReference type="PROSITE-ProRule" id="PRU00023"/>
    </source>
</evidence>
<dbReference type="PROSITE" id="PS50088">
    <property type="entry name" value="ANK_REPEAT"/>
    <property type="match status" value="3"/>
</dbReference>
<keyword evidence="2 3" id="KW-0040">ANK repeat</keyword>
<dbReference type="PANTHER" id="PTHR24180">
    <property type="entry name" value="CYCLIN-DEPENDENT KINASE INHIBITOR 2C-RELATED"/>
    <property type="match status" value="1"/>
</dbReference>
<gene>
    <name evidence="4" type="ORF">TKK_001094</name>
</gene>
<evidence type="ECO:0000313" key="4">
    <source>
        <dbReference type="EMBL" id="KAL3407006.1"/>
    </source>
</evidence>
<proteinExistence type="predicted"/>
<dbReference type="SMART" id="SM00248">
    <property type="entry name" value="ANK"/>
    <property type="match status" value="7"/>
</dbReference>
<dbReference type="PROSITE" id="PS50297">
    <property type="entry name" value="ANK_REP_REGION"/>
    <property type="match status" value="3"/>
</dbReference>
<protein>
    <submittedName>
        <fullName evidence="4">Uncharacterized protein</fullName>
    </submittedName>
</protein>
<keyword evidence="5" id="KW-1185">Reference proteome</keyword>
<feature type="repeat" description="ANK" evidence="3">
    <location>
        <begin position="240"/>
        <end position="274"/>
    </location>
</feature>
<dbReference type="Proteomes" id="UP001627154">
    <property type="component" value="Unassembled WGS sequence"/>
</dbReference>
<dbReference type="InterPro" id="IPR002110">
    <property type="entry name" value="Ankyrin_rpt"/>
</dbReference>
<feature type="repeat" description="ANK" evidence="3">
    <location>
        <begin position="316"/>
        <end position="344"/>
    </location>
</feature>
<dbReference type="PANTHER" id="PTHR24180:SF45">
    <property type="entry name" value="POLY [ADP-RIBOSE] POLYMERASE TANKYRASE"/>
    <property type="match status" value="1"/>
</dbReference>
<dbReference type="Pfam" id="PF12796">
    <property type="entry name" value="Ank_2"/>
    <property type="match status" value="2"/>
</dbReference>